<dbReference type="EMBL" id="JAGHQM010000636">
    <property type="protein sequence ID" value="KAH0559283.1"/>
    <property type="molecule type" value="Genomic_DNA"/>
</dbReference>
<keyword evidence="2" id="KW-1185">Reference proteome</keyword>
<sequence>MPNILIVGATRGLGAALTSQYAANTANTVHATTRAPQGAAPAGPENVHWITNIDLLRADAAASLASALGGTAVDTVIITAGIFPKETLATPDFEAEVRTYTTCAVAPVFVAHHLVAAGLLRPGAKLVLVSSEAGSIALRHESEGGGNYAHHASKAAVNMLGRLLSLDLKEKSVAVAIVH</sequence>
<dbReference type="InterPro" id="IPR036291">
    <property type="entry name" value="NAD(P)-bd_dom_sf"/>
</dbReference>
<organism evidence="1 2">
    <name type="scientific">Trichoglossum hirsutum</name>
    <dbReference type="NCBI Taxonomy" id="265104"/>
    <lineage>
        <taxon>Eukaryota</taxon>
        <taxon>Fungi</taxon>
        <taxon>Dikarya</taxon>
        <taxon>Ascomycota</taxon>
        <taxon>Pezizomycotina</taxon>
        <taxon>Geoglossomycetes</taxon>
        <taxon>Geoglossales</taxon>
        <taxon>Geoglossaceae</taxon>
        <taxon>Trichoglossum</taxon>
    </lineage>
</organism>
<accession>A0A9P8LB94</accession>
<dbReference type="InterPro" id="IPR052184">
    <property type="entry name" value="SDR_enzymes"/>
</dbReference>
<dbReference type="Proteomes" id="UP000750711">
    <property type="component" value="Unassembled WGS sequence"/>
</dbReference>
<dbReference type="SUPFAM" id="SSF51735">
    <property type="entry name" value="NAD(P)-binding Rossmann-fold domains"/>
    <property type="match status" value="1"/>
</dbReference>
<dbReference type="InterPro" id="IPR002347">
    <property type="entry name" value="SDR_fam"/>
</dbReference>
<dbReference type="PANTHER" id="PTHR45458">
    <property type="entry name" value="SHORT-CHAIN DEHYDROGENASE/REDUCTASE SDR"/>
    <property type="match status" value="1"/>
</dbReference>
<protein>
    <recommendedName>
        <fullName evidence="3">NAD(P)-binding protein</fullName>
    </recommendedName>
</protein>
<evidence type="ECO:0000313" key="1">
    <source>
        <dbReference type="EMBL" id="KAH0559283.1"/>
    </source>
</evidence>
<evidence type="ECO:0000313" key="2">
    <source>
        <dbReference type="Proteomes" id="UP000750711"/>
    </source>
</evidence>
<comment type="caution">
    <text evidence="1">The sequence shown here is derived from an EMBL/GenBank/DDBJ whole genome shotgun (WGS) entry which is preliminary data.</text>
</comment>
<dbReference type="Gene3D" id="3.40.50.720">
    <property type="entry name" value="NAD(P)-binding Rossmann-like Domain"/>
    <property type="match status" value="1"/>
</dbReference>
<dbReference type="AlphaFoldDB" id="A0A9P8LB94"/>
<dbReference type="GO" id="GO:0016616">
    <property type="term" value="F:oxidoreductase activity, acting on the CH-OH group of donors, NAD or NADP as acceptor"/>
    <property type="evidence" value="ECO:0007669"/>
    <property type="project" value="TreeGrafter"/>
</dbReference>
<dbReference type="PRINTS" id="PR00081">
    <property type="entry name" value="GDHRDH"/>
</dbReference>
<feature type="non-terminal residue" evidence="1">
    <location>
        <position position="179"/>
    </location>
</feature>
<reference evidence="1" key="1">
    <citation type="submission" date="2021-03" db="EMBL/GenBank/DDBJ databases">
        <title>Comparative genomics and phylogenomic investigation of the class Geoglossomycetes provide insights into ecological specialization and systematics.</title>
        <authorList>
            <person name="Melie T."/>
            <person name="Pirro S."/>
            <person name="Miller A.N."/>
            <person name="Quandt A."/>
        </authorList>
    </citation>
    <scope>NUCLEOTIDE SEQUENCE</scope>
    <source>
        <strain evidence="1">CAQ_001_2017</strain>
    </source>
</reference>
<dbReference type="Pfam" id="PF00106">
    <property type="entry name" value="adh_short"/>
    <property type="match status" value="1"/>
</dbReference>
<name>A0A9P8LB94_9PEZI</name>
<proteinExistence type="predicted"/>
<gene>
    <name evidence="1" type="ORF">GP486_004199</name>
</gene>
<evidence type="ECO:0008006" key="3">
    <source>
        <dbReference type="Google" id="ProtNLM"/>
    </source>
</evidence>
<dbReference type="PANTHER" id="PTHR45458:SF2">
    <property type="entry name" value="OXIDOREDUCTASE, SHORT CHAIN DEHYDROGENASE_REDUCTASE FAMILY SUPERFAMILY (AFU_ORTHOLOGUE AFUA_3G13450)"/>
    <property type="match status" value="1"/>
</dbReference>